<feature type="transmembrane region" description="Helical" evidence="6">
    <location>
        <begin position="170"/>
        <end position="190"/>
    </location>
</feature>
<evidence type="ECO:0000256" key="7">
    <source>
        <dbReference type="SAM" id="MobiDB-lite"/>
    </source>
</evidence>
<feature type="transmembrane region" description="Helical" evidence="6">
    <location>
        <begin position="23"/>
        <end position="43"/>
    </location>
</feature>
<feature type="transmembrane region" description="Helical" evidence="6">
    <location>
        <begin position="63"/>
        <end position="84"/>
    </location>
</feature>
<organism evidence="9 10">
    <name type="scientific">Stenomitos frigidus AS-A4</name>
    <dbReference type="NCBI Taxonomy" id="2933935"/>
    <lineage>
        <taxon>Bacteria</taxon>
        <taxon>Bacillati</taxon>
        <taxon>Cyanobacteriota</taxon>
        <taxon>Cyanophyceae</taxon>
        <taxon>Leptolyngbyales</taxon>
        <taxon>Leptolyngbyaceae</taxon>
        <taxon>Stenomitos</taxon>
    </lineage>
</organism>
<feature type="domain" description="VTT" evidence="8">
    <location>
        <begin position="43"/>
        <end position="159"/>
    </location>
</feature>
<evidence type="ECO:0000256" key="6">
    <source>
        <dbReference type="RuleBase" id="RU366058"/>
    </source>
</evidence>
<evidence type="ECO:0000256" key="5">
    <source>
        <dbReference type="ARBA" id="ARBA00023136"/>
    </source>
</evidence>
<evidence type="ECO:0000313" key="10">
    <source>
        <dbReference type="Proteomes" id="UP001476950"/>
    </source>
</evidence>
<evidence type="ECO:0000259" key="8">
    <source>
        <dbReference type="Pfam" id="PF09335"/>
    </source>
</evidence>
<proteinExistence type="inferred from homology"/>
<keyword evidence="10" id="KW-1185">Reference proteome</keyword>
<dbReference type="PANTHER" id="PTHR12677:SF59">
    <property type="entry name" value="GOLGI APPARATUS MEMBRANE PROTEIN TVP38-RELATED"/>
    <property type="match status" value="1"/>
</dbReference>
<evidence type="ECO:0000256" key="3">
    <source>
        <dbReference type="ARBA" id="ARBA00022692"/>
    </source>
</evidence>
<evidence type="ECO:0000256" key="2">
    <source>
        <dbReference type="ARBA" id="ARBA00022475"/>
    </source>
</evidence>
<evidence type="ECO:0000313" key="9">
    <source>
        <dbReference type="EMBL" id="MEP1057103.1"/>
    </source>
</evidence>
<evidence type="ECO:0000256" key="4">
    <source>
        <dbReference type="ARBA" id="ARBA00022989"/>
    </source>
</evidence>
<feature type="compositionally biased region" description="Basic and acidic residues" evidence="7">
    <location>
        <begin position="206"/>
        <end position="215"/>
    </location>
</feature>
<gene>
    <name evidence="9" type="ORF">NDI38_01560</name>
</gene>
<accession>A0ABV0KDI3</accession>
<dbReference type="EMBL" id="JAMPLM010000001">
    <property type="protein sequence ID" value="MEP1057103.1"/>
    <property type="molecule type" value="Genomic_DNA"/>
</dbReference>
<keyword evidence="2 6" id="KW-1003">Cell membrane</keyword>
<protein>
    <recommendedName>
        <fullName evidence="6">TVP38/TMEM64 family membrane protein</fullName>
    </recommendedName>
</protein>
<evidence type="ECO:0000256" key="1">
    <source>
        <dbReference type="ARBA" id="ARBA00004651"/>
    </source>
</evidence>
<dbReference type="InterPro" id="IPR015414">
    <property type="entry name" value="TMEM64"/>
</dbReference>
<sequence length="215" mass="23297">MALILSVLGRIDIVQLQGWLQSAGVWAPLLYILLYTIATVFILPSTPLNLLGGALFGPWLGTLWTSVAAMIAAIATFAFTRTIGRKAIARKLSGRWQTLDVEIRRGGLFYMIAIRLVPFMPYGLLNFAAGLTSVSYRDYLLGTLLGTTPGILPYVLLGSSGLRAVRTGDLLPLVGALALTGILIGGSTWYRRRRSSRAASPPPDVPSKRLDPQDR</sequence>
<comment type="similarity">
    <text evidence="6">Belongs to the TVP38/TMEM64 family.</text>
</comment>
<feature type="transmembrane region" description="Helical" evidence="6">
    <location>
        <begin position="139"/>
        <end position="158"/>
    </location>
</feature>
<dbReference type="Proteomes" id="UP001476950">
    <property type="component" value="Unassembled WGS sequence"/>
</dbReference>
<keyword evidence="5 6" id="KW-0472">Membrane</keyword>
<keyword evidence="3 6" id="KW-0812">Transmembrane</keyword>
<reference evidence="9 10" key="1">
    <citation type="submission" date="2022-04" db="EMBL/GenBank/DDBJ databases">
        <title>Positive selection, recombination, and allopatry shape intraspecific diversity of widespread and dominant cyanobacteria.</title>
        <authorList>
            <person name="Wei J."/>
            <person name="Shu W."/>
            <person name="Hu C."/>
        </authorList>
    </citation>
    <scope>NUCLEOTIDE SEQUENCE [LARGE SCALE GENOMIC DNA]</scope>
    <source>
        <strain evidence="9 10">AS-A4</strain>
    </source>
</reference>
<dbReference type="PANTHER" id="PTHR12677">
    <property type="entry name" value="GOLGI APPARATUS MEMBRANE PROTEIN TVP38-RELATED"/>
    <property type="match status" value="1"/>
</dbReference>
<comment type="caution">
    <text evidence="9">The sequence shown here is derived from an EMBL/GenBank/DDBJ whole genome shotgun (WGS) entry which is preliminary data.</text>
</comment>
<feature type="transmembrane region" description="Helical" evidence="6">
    <location>
        <begin position="105"/>
        <end position="127"/>
    </location>
</feature>
<dbReference type="InterPro" id="IPR032816">
    <property type="entry name" value="VTT_dom"/>
</dbReference>
<comment type="subcellular location">
    <subcellularLocation>
        <location evidence="1 6">Cell membrane</location>
        <topology evidence="1 6">Multi-pass membrane protein</topology>
    </subcellularLocation>
</comment>
<feature type="region of interest" description="Disordered" evidence="7">
    <location>
        <begin position="194"/>
        <end position="215"/>
    </location>
</feature>
<keyword evidence="4 6" id="KW-1133">Transmembrane helix</keyword>
<name>A0ABV0KDI3_9CYAN</name>
<dbReference type="Pfam" id="PF09335">
    <property type="entry name" value="VTT_dom"/>
    <property type="match status" value="1"/>
</dbReference>